<protein>
    <submittedName>
        <fullName evidence="1">Uncharacterized protein</fullName>
    </submittedName>
</protein>
<organism evidence="1 2">
    <name type="scientific">Crepidotus variabilis</name>
    <dbReference type="NCBI Taxonomy" id="179855"/>
    <lineage>
        <taxon>Eukaryota</taxon>
        <taxon>Fungi</taxon>
        <taxon>Dikarya</taxon>
        <taxon>Basidiomycota</taxon>
        <taxon>Agaricomycotina</taxon>
        <taxon>Agaricomycetes</taxon>
        <taxon>Agaricomycetidae</taxon>
        <taxon>Agaricales</taxon>
        <taxon>Agaricineae</taxon>
        <taxon>Crepidotaceae</taxon>
        <taxon>Crepidotus</taxon>
    </lineage>
</organism>
<name>A0A9P6JR07_9AGAR</name>
<sequence length="100" mass="10475">MSKTTKSSAAAKPLPMADILRDLAVLRSSEADVLGSLIAPASAAASSLADESLASSYDFAKTARSAIKLHDSAKTETQGARIEDVRGRLENLLEVLDTKS</sequence>
<accession>A0A9P6JR07</accession>
<dbReference type="Proteomes" id="UP000807306">
    <property type="component" value="Unassembled WGS sequence"/>
</dbReference>
<dbReference type="AlphaFoldDB" id="A0A9P6JR07"/>
<proteinExistence type="predicted"/>
<dbReference type="OrthoDB" id="3227556at2759"/>
<comment type="caution">
    <text evidence="1">The sequence shown here is derived from an EMBL/GenBank/DDBJ whole genome shotgun (WGS) entry which is preliminary data.</text>
</comment>
<gene>
    <name evidence="1" type="ORF">CPB83DRAFT_853001</name>
</gene>
<keyword evidence="2" id="KW-1185">Reference proteome</keyword>
<evidence type="ECO:0000313" key="1">
    <source>
        <dbReference type="EMBL" id="KAF9529279.1"/>
    </source>
</evidence>
<reference evidence="1" key="1">
    <citation type="submission" date="2020-11" db="EMBL/GenBank/DDBJ databases">
        <authorList>
            <consortium name="DOE Joint Genome Institute"/>
            <person name="Ahrendt S."/>
            <person name="Riley R."/>
            <person name="Andreopoulos W."/>
            <person name="Labutti K."/>
            <person name="Pangilinan J."/>
            <person name="Ruiz-Duenas F.J."/>
            <person name="Barrasa J.M."/>
            <person name="Sanchez-Garcia M."/>
            <person name="Camarero S."/>
            <person name="Miyauchi S."/>
            <person name="Serrano A."/>
            <person name="Linde D."/>
            <person name="Babiker R."/>
            <person name="Drula E."/>
            <person name="Ayuso-Fernandez I."/>
            <person name="Pacheco R."/>
            <person name="Padilla G."/>
            <person name="Ferreira P."/>
            <person name="Barriuso J."/>
            <person name="Kellner H."/>
            <person name="Castanera R."/>
            <person name="Alfaro M."/>
            <person name="Ramirez L."/>
            <person name="Pisabarro A.G."/>
            <person name="Kuo A."/>
            <person name="Tritt A."/>
            <person name="Lipzen A."/>
            <person name="He G."/>
            <person name="Yan M."/>
            <person name="Ng V."/>
            <person name="Cullen D."/>
            <person name="Martin F."/>
            <person name="Rosso M.-N."/>
            <person name="Henrissat B."/>
            <person name="Hibbett D."/>
            <person name="Martinez A.T."/>
            <person name="Grigoriev I.V."/>
        </authorList>
    </citation>
    <scope>NUCLEOTIDE SEQUENCE</scope>
    <source>
        <strain evidence="1">CBS 506.95</strain>
    </source>
</reference>
<evidence type="ECO:0000313" key="2">
    <source>
        <dbReference type="Proteomes" id="UP000807306"/>
    </source>
</evidence>
<dbReference type="EMBL" id="MU157847">
    <property type="protein sequence ID" value="KAF9529279.1"/>
    <property type="molecule type" value="Genomic_DNA"/>
</dbReference>